<dbReference type="AlphaFoldDB" id="A0A2U2N523"/>
<dbReference type="OrthoDB" id="6386565at2"/>
<dbReference type="EMBL" id="QFFI01000003">
    <property type="protein sequence ID" value="PWG65255.1"/>
    <property type="molecule type" value="Genomic_DNA"/>
</dbReference>
<evidence type="ECO:0000313" key="3">
    <source>
        <dbReference type="Proteomes" id="UP000245474"/>
    </source>
</evidence>
<gene>
    <name evidence="2" type="ORF">DEM34_03005</name>
    <name evidence="1" type="ORF">DEM34_06220</name>
</gene>
<proteinExistence type="predicted"/>
<name>A0A2U2N523_9GAMM</name>
<comment type="caution">
    <text evidence="1">The sequence shown here is derived from an EMBL/GenBank/DDBJ whole genome shotgun (WGS) entry which is preliminary data.</text>
</comment>
<dbReference type="EMBL" id="QFFI01000007">
    <property type="protein sequence ID" value="PWG64094.1"/>
    <property type="molecule type" value="Genomic_DNA"/>
</dbReference>
<organism evidence="1 3">
    <name type="scientific">Sediminicurvatus halobius</name>
    <dbReference type="NCBI Taxonomy" id="2182432"/>
    <lineage>
        <taxon>Bacteria</taxon>
        <taxon>Pseudomonadati</taxon>
        <taxon>Pseudomonadota</taxon>
        <taxon>Gammaproteobacteria</taxon>
        <taxon>Chromatiales</taxon>
        <taxon>Ectothiorhodospiraceae</taxon>
        <taxon>Sediminicurvatus</taxon>
    </lineage>
</organism>
<dbReference type="Proteomes" id="UP000245474">
    <property type="component" value="Unassembled WGS sequence"/>
</dbReference>
<accession>A0A2U2N523</accession>
<protein>
    <submittedName>
        <fullName evidence="1">Type 1 pili tip component</fullName>
    </submittedName>
</protein>
<evidence type="ECO:0000313" key="2">
    <source>
        <dbReference type="EMBL" id="PWG65255.1"/>
    </source>
</evidence>
<sequence>MKIRDLLEAWERSAGERRTREFYSVRLPVHDAAKLAALAEMYPGRSEQDIITDLLSAALDEVEAAFPYVPGRRVVSEDEHGDPIYEDAGLTPRFQSLTREHLRRLEEE</sequence>
<keyword evidence="3" id="KW-1185">Reference proteome</keyword>
<dbReference type="RefSeq" id="WP_109676105.1">
    <property type="nucleotide sequence ID" value="NZ_CP086615.1"/>
</dbReference>
<reference evidence="1 3" key="1">
    <citation type="submission" date="2018-05" db="EMBL/GenBank/DDBJ databases">
        <title>Spiribacter halobius sp. nov., a moderately halophilic bacterium isolated from marine solar saltern.</title>
        <authorList>
            <person name="Zheng W.-S."/>
            <person name="Lu D.-C."/>
            <person name="Du Z.-J."/>
        </authorList>
    </citation>
    <scope>NUCLEOTIDE SEQUENCE [LARGE SCALE GENOMIC DNA]</scope>
    <source>
        <strain evidence="1 3">E85</strain>
    </source>
</reference>
<evidence type="ECO:0000313" key="1">
    <source>
        <dbReference type="EMBL" id="PWG64094.1"/>
    </source>
</evidence>